<dbReference type="CDD" id="cd00130">
    <property type="entry name" value="PAS"/>
    <property type="match status" value="1"/>
</dbReference>
<dbReference type="CDD" id="cd00082">
    <property type="entry name" value="HisKA"/>
    <property type="match status" value="1"/>
</dbReference>
<comment type="catalytic activity">
    <reaction evidence="1">
        <text>ATP + protein L-histidine = ADP + protein N-phospho-L-histidine.</text>
        <dbReference type="EC" id="2.7.13.3"/>
    </reaction>
</comment>
<dbReference type="EMBL" id="CAJHCP010000004">
    <property type="protein sequence ID" value="CAD6526066.1"/>
    <property type="molecule type" value="Genomic_DNA"/>
</dbReference>
<comment type="caution">
    <text evidence="5">The sequence shown here is derived from an EMBL/GenBank/DDBJ whole genome shotgun (WGS) entry which is preliminary data.</text>
</comment>
<evidence type="ECO:0000256" key="1">
    <source>
        <dbReference type="ARBA" id="ARBA00000085"/>
    </source>
</evidence>
<dbReference type="InterPro" id="IPR003594">
    <property type="entry name" value="HATPase_dom"/>
</dbReference>
<dbReference type="SMART" id="SM00388">
    <property type="entry name" value="HisKA"/>
    <property type="match status" value="1"/>
</dbReference>
<keyword evidence="3" id="KW-0597">Phosphoprotein</keyword>
<dbReference type="Gene3D" id="1.10.287.130">
    <property type="match status" value="1"/>
</dbReference>
<accession>A0ABN7HLJ6</accession>
<dbReference type="PRINTS" id="PR00344">
    <property type="entry name" value="BCTRLSENSOR"/>
</dbReference>
<keyword evidence="6" id="KW-1185">Reference proteome</keyword>
<dbReference type="EC" id="2.7.13.3" evidence="2"/>
<dbReference type="InterPro" id="IPR035965">
    <property type="entry name" value="PAS-like_dom_sf"/>
</dbReference>
<dbReference type="PANTHER" id="PTHR43065:SF42">
    <property type="entry name" value="TWO-COMPONENT SENSOR PPRA"/>
    <property type="match status" value="1"/>
</dbReference>
<dbReference type="Gene3D" id="3.30.450.20">
    <property type="entry name" value="PAS domain"/>
    <property type="match status" value="1"/>
</dbReference>
<evidence type="ECO:0000256" key="2">
    <source>
        <dbReference type="ARBA" id="ARBA00012438"/>
    </source>
</evidence>
<dbReference type="PROSITE" id="PS50109">
    <property type="entry name" value="HIS_KIN"/>
    <property type="match status" value="1"/>
</dbReference>
<protein>
    <recommendedName>
        <fullName evidence="2">histidine kinase</fullName>
        <ecNumber evidence="2">2.7.13.3</ecNumber>
    </recommendedName>
</protein>
<feature type="domain" description="Histidine kinase" evidence="4">
    <location>
        <begin position="140"/>
        <end position="365"/>
    </location>
</feature>
<name>A0ABN7HLJ6_9BURK</name>
<dbReference type="PANTHER" id="PTHR43065">
    <property type="entry name" value="SENSOR HISTIDINE KINASE"/>
    <property type="match status" value="1"/>
</dbReference>
<dbReference type="Proteomes" id="UP000598032">
    <property type="component" value="Unassembled WGS sequence"/>
</dbReference>
<evidence type="ECO:0000256" key="3">
    <source>
        <dbReference type="ARBA" id="ARBA00022553"/>
    </source>
</evidence>
<dbReference type="SUPFAM" id="SSF55785">
    <property type="entry name" value="PYP-like sensor domain (PAS domain)"/>
    <property type="match status" value="1"/>
</dbReference>
<evidence type="ECO:0000259" key="4">
    <source>
        <dbReference type="PROSITE" id="PS50109"/>
    </source>
</evidence>
<evidence type="ECO:0000313" key="5">
    <source>
        <dbReference type="EMBL" id="CAD6526066.1"/>
    </source>
</evidence>
<dbReference type="SUPFAM" id="SSF55874">
    <property type="entry name" value="ATPase domain of HSP90 chaperone/DNA topoisomerase II/histidine kinase"/>
    <property type="match status" value="1"/>
</dbReference>
<dbReference type="InterPro" id="IPR036890">
    <property type="entry name" value="HATPase_C_sf"/>
</dbReference>
<evidence type="ECO:0000313" key="6">
    <source>
        <dbReference type="Proteomes" id="UP000598032"/>
    </source>
</evidence>
<organism evidence="5 6">
    <name type="scientific">Paraburkholderia metrosideri</name>
    <dbReference type="NCBI Taxonomy" id="580937"/>
    <lineage>
        <taxon>Bacteria</taxon>
        <taxon>Pseudomonadati</taxon>
        <taxon>Pseudomonadota</taxon>
        <taxon>Betaproteobacteria</taxon>
        <taxon>Burkholderiales</taxon>
        <taxon>Burkholderiaceae</taxon>
        <taxon>Paraburkholderia</taxon>
    </lineage>
</organism>
<dbReference type="InterPro" id="IPR005467">
    <property type="entry name" value="His_kinase_dom"/>
</dbReference>
<sequence length="367" mass="39729">MVNLPESVTCHSQEMLIEADLAYGILDVNSGCAHVLGWSLSEFREKKFVGLVHPDDRALTVAALAAIDKGGKALAFTNRCMHKSDEPAWVSWRAVTVDTSVFFIGRDVSAERRANAALEKSEEALFQLDRTATMGQLANGISHDFNNQLQSVVASLELIRRLVSTNRGPETERFITNAISAAQRAATLNHQVRQLLRPQLSQPQVLAVNQMLVGVQEMLRGALPPKISVDLVLAPDLWETYCDRVQAETAVLNLLLNAYEAMAGGGTITIQSNNVEVSAATSGPATTLPRGPYVIIAVKDSGAGMPAEIRDRAFETFFTTKPNGLGMGLGLSVVQRFAQQNGGQAFIQSEPGQGAAVTIYLPRFVQR</sequence>
<dbReference type="SMART" id="SM00387">
    <property type="entry name" value="HATPase_c"/>
    <property type="match status" value="1"/>
</dbReference>
<dbReference type="InterPro" id="IPR000014">
    <property type="entry name" value="PAS"/>
</dbReference>
<reference evidence="5 6" key="1">
    <citation type="submission" date="2020-10" db="EMBL/GenBank/DDBJ databases">
        <authorList>
            <person name="Peeters C."/>
        </authorList>
    </citation>
    <scope>NUCLEOTIDE SEQUENCE [LARGE SCALE GENOMIC DNA]</scope>
    <source>
        <strain evidence="5 6">LMG 28140</strain>
    </source>
</reference>
<gene>
    <name evidence="5" type="primary">sasA_7</name>
    <name evidence="5" type="ORF">LMG28140_01796</name>
</gene>
<dbReference type="InterPro" id="IPR004358">
    <property type="entry name" value="Sig_transdc_His_kin-like_C"/>
</dbReference>
<dbReference type="InterPro" id="IPR036097">
    <property type="entry name" value="HisK_dim/P_sf"/>
</dbReference>
<dbReference type="SUPFAM" id="SSF47384">
    <property type="entry name" value="Homodimeric domain of signal transducing histidine kinase"/>
    <property type="match status" value="1"/>
</dbReference>
<dbReference type="InterPro" id="IPR013655">
    <property type="entry name" value="PAS_fold_3"/>
</dbReference>
<keyword evidence="5" id="KW-0808">Transferase</keyword>
<dbReference type="InterPro" id="IPR003661">
    <property type="entry name" value="HisK_dim/P_dom"/>
</dbReference>
<dbReference type="NCBIfam" id="TIGR00229">
    <property type="entry name" value="sensory_box"/>
    <property type="match status" value="1"/>
</dbReference>
<dbReference type="Pfam" id="PF02518">
    <property type="entry name" value="HATPase_c"/>
    <property type="match status" value="1"/>
</dbReference>
<dbReference type="Gene3D" id="3.30.565.10">
    <property type="entry name" value="Histidine kinase-like ATPase, C-terminal domain"/>
    <property type="match status" value="1"/>
</dbReference>
<dbReference type="GO" id="GO:0016740">
    <property type="term" value="F:transferase activity"/>
    <property type="evidence" value="ECO:0007669"/>
    <property type="project" value="UniProtKB-KW"/>
</dbReference>
<dbReference type="Pfam" id="PF08447">
    <property type="entry name" value="PAS_3"/>
    <property type="match status" value="1"/>
</dbReference>
<proteinExistence type="predicted"/>